<dbReference type="GO" id="GO:0046872">
    <property type="term" value="F:metal ion binding"/>
    <property type="evidence" value="ECO:0007669"/>
    <property type="project" value="UniProtKB-KW"/>
</dbReference>
<comment type="caution">
    <text evidence="7">The sequence shown here is derived from an EMBL/GenBank/DDBJ whole genome shotgun (WGS) entry which is preliminary data.</text>
</comment>
<dbReference type="PANTHER" id="PTHR33337:SF3">
    <property type="entry name" value="CENP-V_GFA DOMAIN-CONTAINING PROTEIN"/>
    <property type="match status" value="1"/>
</dbReference>
<feature type="domain" description="CENP-V/GFA" evidence="6">
    <location>
        <begin position="214"/>
        <end position="329"/>
    </location>
</feature>
<evidence type="ECO:0000259" key="6">
    <source>
        <dbReference type="PROSITE" id="PS51891"/>
    </source>
</evidence>
<feature type="compositionally biased region" description="Basic and acidic residues" evidence="5">
    <location>
        <begin position="349"/>
        <end position="358"/>
    </location>
</feature>
<accession>A0A8H3UKK1</accession>
<dbReference type="PANTHER" id="PTHR33337">
    <property type="entry name" value="GFA DOMAIN-CONTAINING PROTEIN"/>
    <property type="match status" value="1"/>
</dbReference>
<name>A0A8H3UKK1_VENIN</name>
<dbReference type="EMBL" id="WNWS01000283">
    <property type="protein sequence ID" value="KAE9971969.1"/>
    <property type="molecule type" value="Genomic_DNA"/>
</dbReference>
<comment type="similarity">
    <text evidence="1">Belongs to the Gfa family.</text>
</comment>
<keyword evidence="4" id="KW-0456">Lyase</keyword>
<gene>
    <name evidence="7" type="ORF">EG328_005289</name>
</gene>
<reference evidence="7 8" key="1">
    <citation type="submission" date="2018-12" db="EMBL/GenBank/DDBJ databases">
        <title>Venturia inaequalis Genome Resource.</title>
        <authorList>
            <person name="Lichtner F.J."/>
        </authorList>
    </citation>
    <scope>NUCLEOTIDE SEQUENCE [LARGE SCALE GENOMIC DNA]</scope>
    <source>
        <strain evidence="7 8">120213</strain>
    </source>
</reference>
<evidence type="ECO:0000256" key="4">
    <source>
        <dbReference type="ARBA" id="ARBA00023239"/>
    </source>
</evidence>
<evidence type="ECO:0000256" key="5">
    <source>
        <dbReference type="SAM" id="MobiDB-lite"/>
    </source>
</evidence>
<keyword evidence="2" id="KW-0479">Metal-binding</keyword>
<protein>
    <recommendedName>
        <fullName evidence="6">CENP-V/GFA domain-containing protein</fullName>
    </recommendedName>
</protein>
<keyword evidence="3" id="KW-0862">Zinc</keyword>
<dbReference type="InterPro" id="IPR006913">
    <property type="entry name" value="CENP-V/GFA"/>
</dbReference>
<dbReference type="Gene3D" id="3.90.1590.10">
    <property type="entry name" value="glutathione-dependent formaldehyde- activating enzyme (gfa)"/>
    <property type="match status" value="1"/>
</dbReference>
<evidence type="ECO:0000256" key="2">
    <source>
        <dbReference type="ARBA" id="ARBA00022723"/>
    </source>
</evidence>
<evidence type="ECO:0000313" key="8">
    <source>
        <dbReference type="Proteomes" id="UP000447873"/>
    </source>
</evidence>
<dbReference type="Proteomes" id="UP000447873">
    <property type="component" value="Unassembled WGS sequence"/>
</dbReference>
<sequence>MSHILDNPIELANWRRRLFELREEIVLPQSEWHVLWPYIDNLWVERNAGRNKDRKQFNCRIWRNDGEQKTGAGKRNRARRNVEPCGMKMYVTKKDGGVVISRFTGRNTETLEHHHDLEYMDKIKTPSAIMRIAAEQIANGKTPAEAVAEMKTKQVVRALEETSGLHLDSNRVRNAYKTFKQHDENAFKVSSRSTITLPPTIIETSLTDPALMAPLGMRVSCQCGVVSFQTPTQTPLDVYHCHCLECRKQSASAFGTSAIFPAQGLFPLSPFLVAKLSCFTRPTKSGGSMACYFCSTCGVRLFHRGRDVHGIDKSTVSIKGGCVEGLEWNVGKHIYTRSAVVPIPPGAEQWRESPEPESRPTLSNMVKDNEKAPVLLPDFPDLPFPQN</sequence>
<dbReference type="AlphaFoldDB" id="A0A8H3UKK1"/>
<dbReference type="InterPro" id="IPR011057">
    <property type="entry name" value="Mss4-like_sf"/>
</dbReference>
<evidence type="ECO:0000256" key="3">
    <source>
        <dbReference type="ARBA" id="ARBA00022833"/>
    </source>
</evidence>
<dbReference type="GO" id="GO:0016846">
    <property type="term" value="F:carbon-sulfur lyase activity"/>
    <property type="evidence" value="ECO:0007669"/>
    <property type="project" value="InterPro"/>
</dbReference>
<dbReference type="SUPFAM" id="SSF51316">
    <property type="entry name" value="Mss4-like"/>
    <property type="match status" value="1"/>
</dbReference>
<dbReference type="Pfam" id="PF04828">
    <property type="entry name" value="GFA"/>
    <property type="match status" value="1"/>
</dbReference>
<organism evidence="7 8">
    <name type="scientific">Venturia inaequalis</name>
    <name type="common">Apple scab fungus</name>
    <dbReference type="NCBI Taxonomy" id="5025"/>
    <lineage>
        <taxon>Eukaryota</taxon>
        <taxon>Fungi</taxon>
        <taxon>Dikarya</taxon>
        <taxon>Ascomycota</taxon>
        <taxon>Pezizomycotina</taxon>
        <taxon>Dothideomycetes</taxon>
        <taxon>Pleosporomycetidae</taxon>
        <taxon>Venturiales</taxon>
        <taxon>Venturiaceae</taxon>
        <taxon>Venturia</taxon>
    </lineage>
</organism>
<evidence type="ECO:0000313" key="7">
    <source>
        <dbReference type="EMBL" id="KAE9971969.1"/>
    </source>
</evidence>
<proteinExistence type="inferred from homology"/>
<evidence type="ECO:0000256" key="1">
    <source>
        <dbReference type="ARBA" id="ARBA00005495"/>
    </source>
</evidence>
<dbReference type="PROSITE" id="PS51891">
    <property type="entry name" value="CENP_V_GFA"/>
    <property type="match status" value="1"/>
</dbReference>
<feature type="region of interest" description="Disordered" evidence="5">
    <location>
        <begin position="345"/>
        <end position="387"/>
    </location>
</feature>